<reference evidence="1" key="1">
    <citation type="submission" date="2022-12" db="EMBL/GenBank/DDBJ databases">
        <title>Draft genome assemblies for two species of Escallonia (Escalloniales).</title>
        <authorList>
            <person name="Chanderbali A."/>
            <person name="Dervinis C."/>
            <person name="Anghel I."/>
            <person name="Soltis D."/>
            <person name="Soltis P."/>
            <person name="Zapata F."/>
        </authorList>
    </citation>
    <scope>NUCLEOTIDE SEQUENCE</scope>
    <source>
        <strain evidence="1">UCBG64.0493</strain>
        <tissue evidence="1">Leaf</tissue>
    </source>
</reference>
<protein>
    <submittedName>
        <fullName evidence="1">Uncharacterized protein</fullName>
    </submittedName>
</protein>
<dbReference type="Proteomes" id="UP001188597">
    <property type="component" value="Unassembled WGS sequence"/>
</dbReference>
<dbReference type="PANTHER" id="PTHR34186:SF2">
    <property type="entry name" value="CYANATE HYDRATASE"/>
    <property type="match status" value="1"/>
</dbReference>
<dbReference type="EMBL" id="JAVXUP010000020">
    <property type="protein sequence ID" value="KAK3042417.1"/>
    <property type="molecule type" value="Genomic_DNA"/>
</dbReference>
<sequence>MSFRISSRFFTGSSRRSENAIVATGEDICSYDVMAGGLQHWLWLSVIKLDLPHLLHRKGDRTVLQQLQLKPCRHQRHCRYKVRYDAILGVASLIQSQAVDVEETKAADVEAIDDEAVKRKSAKTYTELAQETGFPNMYVAQILKSQALLSPEAACMLRALPGLPEDLVLEMMEPPRRSYDPLLIQDPAIYRWRSTTLGNILPNSLYNNLTPFVGPKRDLMAPLGTVEQIDTPNIHRIISNESIASITPDEPVALIISIAH</sequence>
<dbReference type="GO" id="GO:0008824">
    <property type="term" value="F:cyanate hydratase activity"/>
    <property type="evidence" value="ECO:0007669"/>
    <property type="project" value="InterPro"/>
</dbReference>
<dbReference type="PRINTS" id="PR01693">
    <property type="entry name" value="CYANASE"/>
</dbReference>
<dbReference type="SUPFAM" id="SSF47413">
    <property type="entry name" value="lambda repressor-like DNA-binding domains"/>
    <property type="match status" value="1"/>
</dbReference>
<comment type="caution">
    <text evidence="1">The sequence shown here is derived from an EMBL/GenBank/DDBJ whole genome shotgun (WGS) entry which is preliminary data.</text>
</comment>
<dbReference type="PANTHER" id="PTHR34186">
    <property type="entry name" value="CYANATE HYDRATASE"/>
    <property type="match status" value="1"/>
</dbReference>
<dbReference type="InterPro" id="IPR010982">
    <property type="entry name" value="Lambda_DNA-bd_dom_sf"/>
</dbReference>
<organism evidence="1 2">
    <name type="scientific">Escallonia herrerae</name>
    <dbReference type="NCBI Taxonomy" id="1293975"/>
    <lineage>
        <taxon>Eukaryota</taxon>
        <taxon>Viridiplantae</taxon>
        <taxon>Streptophyta</taxon>
        <taxon>Embryophyta</taxon>
        <taxon>Tracheophyta</taxon>
        <taxon>Spermatophyta</taxon>
        <taxon>Magnoliopsida</taxon>
        <taxon>eudicotyledons</taxon>
        <taxon>Gunneridae</taxon>
        <taxon>Pentapetalae</taxon>
        <taxon>asterids</taxon>
        <taxon>campanulids</taxon>
        <taxon>Escalloniales</taxon>
        <taxon>Escalloniaceae</taxon>
        <taxon>Escallonia</taxon>
    </lineage>
</organism>
<accession>A0AA88X9G4</accession>
<dbReference type="GO" id="GO:0003677">
    <property type="term" value="F:DNA binding"/>
    <property type="evidence" value="ECO:0007669"/>
    <property type="project" value="InterPro"/>
</dbReference>
<dbReference type="AlphaFoldDB" id="A0AA88X9G4"/>
<keyword evidence="2" id="KW-1185">Reference proteome</keyword>
<proteinExistence type="predicted"/>
<dbReference type="Gene3D" id="1.10.260.40">
    <property type="entry name" value="lambda repressor-like DNA-binding domains"/>
    <property type="match status" value="1"/>
</dbReference>
<dbReference type="InterPro" id="IPR008076">
    <property type="entry name" value="Cyanase"/>
</dbReference>
<gene>
    <name evidence="1" type="ORF">RJ639_000141</name>
</gene>
<name>A0AA88X9G4_9ASTE</name>
<evidence type="ECO:0000313" key="1">
    <source>
        <dbReference type="EMBL" id="KAK3042417.1"/>
    </source>
</evidence>
<evidence type="ECO:0000313" key="2">
    <source>
        <dbReference type="Proteomes" id="UP001188597"/>
    </source>
</evidence>